<keyword evidence="5" id="KW-1185">Reference proteome</keyword>
<dbReference type="InterPro" id="IPR032696">
    <property type="entry name" value="SQ_cyclase_C"/>
</dbReference>
<gene>
    <name evidence="4" type="ORF">G4B88_025693</name>
</gene>
<feature type="domain" description="Squalene cyclase C-terminal" evidence="3">
    <location>
        <begin position="143"/>
        <end position="241"/>
    </location>
</feature>
<dbReference type="Proteomes" id="UP000583929">
    <property type="component" value="Unassembled WGS sequence"/>
</dbReference>
<dbReference type="PANTHER" id="PTHR11764:SF44">
    <property type="entry name" value="LANOSTEROL SYNTHASE"/>
    <property type="match status" value="1"/>
</dbReference>
<dbReference type="GO" id="GO:0005811">
    <property type="term" value="C:lipid droplet"/>
    <property type="evidence" value="ECO:0007669"/>
    <property type="project" value="InterPro"/>
</dbReference>
<keyword evidence="2" id="KW-0677">Repeat</keyword>
<protein>
    <recommendedName>
        <fullName evidence="3">Squalene cyclase C-terminal domain-containing protein</fullName>
    </recommendedName>
</protein>
<evidence type="ECO:0000313" key="4">
    <source>
        <dbReference type="EMBL" id="KAF4365514.1"/>
    </source>
</evidence>
<evidence type="ECO:0000259" key="3">
    <source>
        <dbReference type="Pfam" id="PF13243"/>
    </source>
</evidence>
<dbReference type="AlphaFoldDB" id="A0A7J6F474"/>
<dbReference type="PANTHER" id="PTHR11764">
    <property type="entry name" value="TERPENE CYCLASE/MUTASE FAMILY MEMBER"/>
    <property type="match status" value="1"/>
</dbReference>
<evidence type="ECO:0000256" key="2">
    <source>
        <dbReference type="ARBA" id="ARBA00022737"/>
    </source>
</evidence>
<dbReference type="SUPFAM" id="SSF48239">
    <property type="entry name" value="Terpenoid cyclases/Protein prenyltransferases"/>
    <property type="match status" value="1"/>
</dbReference>
<dbReference type="EMBL" id="JAATIQ010000272">
    <property type="protein sequence ID" value="KAF4365514.1"/>
    <property type="molecule type" value="Genomic_DNA"/>
</dbReference>
<reference evidence="4 5" key="1">
    <citation type="journal article" date="2020" name="bioRxiv">
        <title>Sequence and annotation of 42 cannabis genomes reveals extensive copy number variation in cannabinoid synthesis and pathogen resistance genes.</title>
        <authorList>
            <person name="Mckernan K.J."/>
            <person name="Helbert Y."/>
            <person name="Kane L.T."/>
            <person name="Ebling H."/>
            <person name="Zhang L."/>
            <person name="Liu B."/>
            <person name="Eaton Z."/>
            <person name="Mclaughlin S."/>
            <person name="Kingan S."/>
            <person name="Baybayan P."/>
            <person name="Concepcion G."/>
            <person name="Jordan M."/>
            <person name="Riva A."/>
            <person name="Barbazuk W."/>
            <person name="Harkins T."/>
        </authorList>
    </citation>
    <scope>NUCLEOTIDE SEQUENCE [LARGE SCALE GENOMIC DNA]</scope>
    <source>
        <strain evidence="5">cv. Jamaican Lion 4</strain>
        <tissue evidence="4">Leaf</tissue>
    </source>
</reference>
<dbReference type="InterPro" id="IPR008930">
    <property type="entry name" value="Terpenoid_cyclase/PrenylTrfase"/>
</dbReference>
<name>A0A7J6F474_CANSA</name>
<proteinExistence type="inferred from homology"/>
<evidence type="ECO:0000313" key="5">
    <source>
        <dbReference type="Proteomes" id="UP000583929"/>
    </source>
</evidence>
<dbReference type="GO" id="GO:0031559">
    <property type="term" value="F:oxidosqualene cyclase activity"/>
    <property type="evidence" value="ECO:0007669"/>
    <property type="project" value="UniProtKB-ARBA"/>
</dbReference>
<organism evidence="4 5">
    <name type="scientific">Cannabis sativa</name>
    <name type="common">Hemp</name>
    <name type="synonym">Marijuana</name>
    <dbReference type="NCBI Taxonomy" id="3483"/>
    <lineage>
        <taxon>Eukaryota</taxon>
        <taxon>Viridiplantae</taxon>
        <taxon>Streptophyta</taxon>
        <taxon>Embryophyta</taxon>
        <taxon>Tracheophyta</taxon>
        <taxon>Spermatophyta</taxon>
        <taxon>Magnoliopsida</taxon>
        <taxon>eudicotyledons</taxon>
        <taxon>Gunneridae</taxon>
        <taxon>Pentapetalae</taxon>
        <taxon>rosids</taxon>
        <taxon>fabids</taxon>
        <taxon>Rosales</taxon>
        <taxon>Cannabaceae</taxon>
        <taxon>Cannabis</taxon>
    </lineage>
</organism>
<dbReference type="Gene3D" id="1.50.10.20">
    <property type="match status" value="1"/>
</dbReference>
<feature type="non-terminal residue" evidence="4">
    <location>
        <position position="1"/>
    </location>
</feature>
<accession>A0A7J6F474</accession>
<evidence type="ECO:0000256" key="1">
    <source>
        <dbReference type="ARBA" id="ARBA00009755"/>
    </source>
</evidence>
<comment type="caution">
    <text evidence="4">The sequence shown here is derived from an EMBL/GenBank/DDBJ whole genome shotgun (WGS) entry which is preliminary data.</text>
</comment>
<sequence length="245" mass="28022">MLWGFLNKVGEPLLKSWPLSKLTQRALHTVMQHIHHEDEDEDTNYVCAGPVNKVLNMICCWVENPNSDAYMFHLSPIKDYLWLAEDGLKMQIKSENSGGNPGKWYRHISKGGWAFSTPDNSWIVSDCTAEALEMMNPSEIFENIMIEHKYVECTASVIKGLKSFTEKYKKHKKKEIEECIRKATEFIESKQEEDGSWYGSWGVCYNYATYFAVKGLIAAGRTYQTSHSIRKASTFLLSKQLPSSG</sequence>
<dbReference type="InterPro" id="IPR018333">
    <property type="entry name" value="Squalene_cyclase"/>
</dbReference>
<dbReference type="PROSITE" id="PS01074">
    <property type="entry name" value="TERPENE_SYNTHASES"/>
    <property type="match status" value="1"/>
</dbReference>
<comment type="similarity">
    <text evidence="1">Belongs to the terpene cyclase/mutase family.</text>
</comment>
<dbReference type="GO" id="GO:0016104">
    <property type="term" value="P:triterpenoid biosynthetic process"/>
    <property type="evidence" value="ECO:0007669"/>
    <property type="project" value="InterPro"/>
</dbReference>
<dbReference type="InterPro" id="IPR002365">
    <property type="entry name" value="Terpene_synthase_CS"/>
</dbReference>
<dbReference type="Pfam" id="PF13243">
    <property type="entry name" value="SQHop_cyclase_C"/>
    <property type="match status" value="1"/>
</dbReference>